<dbReference type="AlphaFoldDB" id="A0A085MBB2"/>
<proteinExistence type="predicted"/>
<keyword evidence="1" id="KW-0732">Signal</keyword>
<feature type="chain" id="PRO_5007379239" evidence="1">
    <location>
        <begin position="26"/>
        <end position="131"/>
    </location>
</feature>
<dbReference type="EMBL" id="KL363207">
    <property type="protein sequence ID" value="KFD54507.1"/>
    <property type="molecule type" value="Genomic_DNA"/>
</dbReference>
<evidence type="ECO:0000313" key="4">
    <source>
        <dbReference type="EMBL" id="KFD73371.1"/>
    </source>
</evidence>
<evidence type="ECO:0000313" key="2">
    <source>
        <dbReference type="EMBL" id="KFD54507.1"/>
    </source>
</evidence>
<name>A0A085MBB2_9BILA</name>
<evidence type="ECO:0000313" key="5">
    <source>
        <dbReference type="Proteomes" id="UP000030764"/>
    </source>
</evidence>
<protein>
    <submittedName>
        <fullName evidence="3">Uncharacterized protein</fullName>
    </submittedName>
</protein>
<accession>A0A085MBB2</accession>
<dbReference type="EMBL" id="KL363207">
    <property type="protein sequence ID" value="KFD54508.1"/>
    <property type="molecule type" value="Genomic_DNA"/>
</dbReference>
<evidence type="ECO:0000256" key="1">
    <source>
        <dbReference type="SAM" id="SignalP"/>
    </source>
</evidence>
<organism evidence="3 5">
    <name type="scientific">Trichuris suis</name>
    <name type="common">pig whipworm</name>
    <dbReference type="NCBI Taxonomy" id="68888"/>
    <lineage>
        <taxon>Eukaryota</taxon>
        <taxon>Metazoa</taxon>
        <taxon>Ecdysozoa</taxon>
        <taxon>Nematoda</taxon>
        <taxon>Enoplea</taxon>
        <taxon>Dorylaimia</taxon>
        <taxon>Trichinellida</taxon>
        <taxon>Trichuridae</taxon>
        <taxon>Trichuris</taxon>
    </lineage>
</organism>
<evidence type="ECO:0000313" key="3">
    <source>
        <dbReference type="EMBL" id="KFD54508.1"/>
    </source>
</evidence>
<gene>
    <name evidence="2" type="ORF">M513_04654</name>
    <name evidence="3" type="ORF">M513_04655</name>
    <name evidence="4" type="ORF">M514_14711</name>
</gene>
<dbReference type="Proteomes" id="UP000030758">
    <property type="component" value="Unassembled WGS sequence"/>
</dbReference>
<dbReference type="EMBL" id="KL367474">
    <property type="protein sequence ID" value="KFD73371.1"/>
    <property type="molecule type" value="Genomic_DNA"/>
</dbReference>
<keyword evidence="5" id="KW-1185">Reference proteome</keyword>
<sequence>MAFTSRSSSAILLCFILWDFSLTDSLEQVEVVGKVTCAEANIDKNGMTASSTLIRGCDWCLLHVSDDTKVVKRRCISNGAVKRLFGSIETALACRHGVFDNSDGTLCVCRTSDNCNELSVEQMRSVLLDYK</sequence>
<reference evidence="3 5" key="1">
    <citation type="journal article" date="2014" name="Nat. Genet.">
        <title>Genome and transcriptome of the porcine whipworm Trichuris suis.</title>
        <authorList>
            <person name="Jex A.R."/>
            <person name="Nejsum P."/>
            <person name="Schwarz E.M."/>
            <person name="Hu L."/>
            <person name="Young N.D."/>
            <person name="Hall R.S."/>
            <person name="Korhonen P.K."/>
            <person name="Liao S."/>
            <person name="Thamsborg S."/>
            <person name="Xia J."/>
            <person name="Xu P."/>
            <person name="Wang S."/>
            <person name="Scheerlinck J.P."/>
            <person name="Hofmann A."/>
            <person name="Sternberg P.W."/>
            <person name="Wang J."/>
            <person name="Gasser R.B."/>
        </authorList>
    </citation>
    <scope>NUCLEOTIDE SEQUENCE [LARGE SCALE GENOMIC DNA]</scope>
    <source>
        <strain evidence="4">DCEP-RM93F</strain>
        <strain evidence="3">DCEP-RM93M</strain>
    </source>
</reference>
<feature type="signal peptide" evidence="1">
    <location>
        <begin position="1"/>
        <end position="25"/>
    </location>
</feature>
<dbReference type="Proteomes" id="UP000030764">
    <property type="component" value="Unassembled WGS sequence"/>
</dbReference>